<organism evidence="5 6">
    <name type="scientific">Malassezia nana</name>
    <dbReference type="NCBI Taxonomy" id="180528"/>
    <lineage>
        <taxon>Eukaryota</taxon>
        <taxon>Fungi</taxon>
        <taxon>Dikarya</taxon>
        <taxon>Basidiomycota</taxon>
        <taxon>Ustilaginomycotina</taxon>
        <taxon>Malasseziomycetes</taxon>
        <taxon>Malasseziales</taxon>
        <taxon>Malasseziaceae</taxon>
        <taxon>Malassezia</taxon>
    </lineage>
</organism>
<evidence type="ECO:0000313" key="5">
    <source>
        <dbReference type="EMBL" id="WFD26736.1"/>
    </source>
</evidence>
<dbReference type="InterPro" id="IPR015943">
    <property type="entry name" value="WD40/YVTN_repeat-like_dom_sf"/>
</dbReference>
<keyword evidence="2" id="KW-0677">Repeat</keyword>
<dbReference type="AlphaFoldDB" id="A0AAF0J250"/>
<name>A0AAF0J250_9BASI</name>
<gene>
    <name evidence="5" type="primary">asa1</name>
    <name evidence="5" type="ORF">MNAN1_001721</name>
</gene>
<dbReference type="SUPFAM" id="SSF50978">
    <property type="entry name" value="WD40 repeat-like"/>
    <property type="match status" value="1"/>
</dbReference>
<proteinExistence type="inferred from homology"/>
<dbReference type="InterPro" id="IPR001680">
    <property type="entry name" value="WD40_rpt"/>
</dbReference>
<protein>
    <recommendedName>
        <fullName evidence="4">ASTRA-associated protein 1</fullName>
    </recommendedName>
</protein>
<dbReference type="SMART" id="SM00320">
    <property type="entry name" value="WD40"/>
    <property type="match status" value="4"/>
</dbReference>
<keyword evidence="1" id="KW-0853">WD repeat</keyword>
<dbReference type="PANTHER" id="PTHR19854:SF1">
    <property type="entry name" value="GUANINE NUCLEOTIDE-BINDING PROTEIN SUBUNIT BETA-LIKE PROTEIN 1"/>
    <property type="match status" value="1"/>
</dbReference>
<comment type="similarity">
    <text evidence="3">Belongs to the WD repeat ASA1 family.</text>
</comment>
<evidence type="ECO:0000256" key="4">
    <source>
        <dbReference type="ARBA" id="ARBA00040563"/>
    </source>
</evidence>
<reference evidence="5" key="1">
    <citation type="submission" date="2023-03" db="EMBL/GenBank/DDBJ databases">
        <title>Mating type loci evolution in Malassezia.</title>
        <authorList>
            <person name="Coelho M.A."/>
        </authorList>
    </citation>
    <scope>NUCLEOTIDE SEQUENCE</scope>
    <source>
        <strain evidence="5">CBS 9557</strain>
    </source>
</reference>
<dbReference type="EMBL" id="CP119894">
    <property type="protein sequence ID" value="WFD26736.1"/>
    <property type="molecule type" value="Genomic_DNA"/>
</dbReference>
<dbReference type="Pfam" id="PF00400">
    <property type="entry name" value="WD40"/>
    <property type="match status" value="1"/>
</dbReference>
<accession>A0AAF0J250</accession>
<keyword evidence="6" id="KW-1185">Reference proteome</keyword>
<sequence length="327" mass="36181">MRSSLVAAPTPSWIVRHHAPSPIHALAFANQGQDLIAGDAQGRVSISSLSSYRPHIFFSPHREAILRADVWSGFLVTHGRDNKVCVWQMPTERRSALLTSGAMTDLPAPSLVMEWPVNALNYCGYAMVTKTTEDSSLKAYMIVPHSLESAWLDVYELPTKRRLVEALGRSQVSHTQRPAIVMALQARLRSNRLDIVSGMEDGSVTAWSVSLDDLAVQLLWTHKPHRETVLAMDLAPSHNYVVSVGADASIVQISLKQEAEPVIYAAHRPGQASVSIRDDERIIAVGHWDGTTRVYARPDMEILASLSYHKESVQAVAFPRRDSVHTL</sequence>
<evidence type="ECO:0000256" key="1">
    <source>
        <dbReference type="ARBA" id="ARBA00022574"/>
    </source>
</evidence>
<dbReference type="InterPro" id="IPR036322">
    <property type="entry name" value="WD40_repeat_dom_sf"/>
</dbReference>
<dbReference type="Gene3D" id="2.130.10.10">
    <property type="entry name" value="YVTN repeat-like/Quinoprotein amine dehydrogenase"/>
    <property type="match status" value="2"/>
</dbReference>
<dbReference type="PANTHER" id="PTHR19854">
    <property type="entry name" value="TRANSDUCIN BETA-LIKE 3"/>
    <property type="match status" value="1"/>
</dbReference>
<evidence type="ECO:0000256" key="2">
    <source>
        <dbReference type="ARBA" id="ARBA00022737"/>
    </source>
</evidence>
<dbReference type="Proteomes" id="UP001213623">
    <property type="component" value="Chromosome 3"/>
</dbReference>
<evidence type="ECO:0000313" key="6">
    <source>
        <dbReference type="Proteomes" id="UP001213623"/>
    </source>
</evidence>
<evidence type="ECO:0000256" key="3">
    <source>
        <dbReference type="ARBA" id="ARBA00037931"/>
    </source>
</evidence>